<evidence type="ECO:0000313" key="3">
    <source>
        <dbReference type="Proteomes" id="UP000034350"/>
    </source>
</evidence>
<dbReference type="VEuPathDB" id="MicrosporidiaDB:AAJ76_630008779"/>
<protein>
    <submittedName>
        <fullName evidence="2">Uncharacterized protein</fullName>
    </submittedName>
</protein>
<evidence type="ECO:0000313" key="2">
    <source>
        <dbReference type="EMBL" id="KKO74521.1"/>
    </source>
</evidence>
<gene>
    <name evidence="2" type="ORF">AAJ76_630008779</name>
</gene>
<dbReference type="AlphaFoldDB" id="A0A0F9WA85"/>
<feature type="compositionally biased region" description="Polar residues" evidence="1">
    <location>
        <begin position="395"/>
        <end position="407"/>
    </location>
</feature>
<dbReference type="GeneID" id="36321125"/>
<dbReference type="Proteomes" id="UP000034350">
    <property type="component" value="Unassembled WGS sequence"/>
</dbReference>
<dbReference type="VEuPathDB" id="MicrosporidiaDB:G9O61_00g022500"/>
<proteinExistence type="predicted"/>
<dbReference type="OrthoDB" id="2195020at2759"/>
<feature type="region of interest" description="Disordered" evidence="1">
    <location>
        <begin position="288"/>
        <end position="416"/>
    </location>
</feature>
<evidence type="ECO:0000256" key="1">
    <source>
        <dbReference type="SAM" id="MobiDB-lite"/>
    </source>
</evidence>
<accession>A0A0F9WA85</accession>
<name>A0A0F9WA85_9MICR</name>
<dbReference type="VEuPathDB" id="MicrosporidiaDB:NCER_101475"/>
<dbReference type="EMBL" id="JPQZ01000063">
    <property type="protein sequence ID" value="KKO74521.1"/>
    <property type="molecule type" value="Genomic_DNA"/>
</dbReference>
<dbReference type="RefSeq" id="XP_024330263.1">
    <property type="nucleotide sequence ID" value="XM_024476174.1"/>
</dbReference>
<comment type="caution">
    <text evidence="2">The sequence shown here is derived from an EMBL/GenBank/DDBJ whole genome shotgun (WGS) entry which is preliminary data.</text>
</comment>
<keyword evidence="3" id="KW-1185">Reference proteome</keyword>
<organism evidence="2 3">
    <name type="scientific">Vairimorpha ceranae</name>
    <dbReference type="NCBI Taxonomy" id="40302"/>
    <lineage>
        <taxon>Eukaryota</taxon>
        <taxon>Fungi</taxon>
        <taxon>Fungi incertae sedis</taxon>
        <taxon>Microsporidia</taxon>
        <taxon>Nosematidae</taxon>
        <taxon>Vairimorpha</taxon>
    </lineage>
</organism>
<sequence>MIILHISFLLAVEISEKGFIYSVGMKKFLSLDGDHIRILPKHEMPEVFDIEKRGGDESYKLKIRPYPHQGDQVIDKDWWTNNHRLILHDPTEWQSEKFTFALLPENMIKIVVKEKCVEAEDEGYVRARSCKDNDKQLYRWIPFKDRFVVEEFVERHGGVVRGWRGHKKPHGYDIGDDLYYPPRFRPIRPPRHDEDSSFVPPYKPPRYPSGHPYHPSNQPGHPLYSPDCDLANPSYDSLINDPSFGRPPYHSNDLSLGRPSFHPNDPLFGGSSYNPNYPSFGGPSYNPNYPSFGRPPYHPNDSSFGRPPQGSYINDPNFGKPPHFKESNYPSFGRPSYHPNDPSFGRPSYHPNDPSFGRPSYHPNDPSFGRPSYYPNDPSSGRPSFDQCSEFPGQYPSNSPFYPSQPSHPGIWGHEDPNFNSIQNYPHGLIPESNDPCDGCDPMRRTKDYRGNLSGSRDNTGCDELVDNIEKVICDINSLNFSM</sequence>
<feature type="region of interest" description="Disordered" evidence="1">
    <location>
        <begin position="184"/>
        <end position="269"/>
    </location>
</feature>
<reference evidence="2 3" key="1">
    <citation type="journal article" date="2015" name="Environ. Microbiol.">
        <title>Genome analyses suggest the presence of polyploidy and recent human-driven expansions in eight global populations of the honeybee pathogen Nosema ceranae.</title>
        <authorList>
            <person name="Pelin A."/>
            <person name="Selman M."/>
            <person name="Aris-Brosou S."/>
            <person name="Farinelli L."/>
            <person name="Corradi N."/>
        </authorList>
    </citation>
    <scope>NUCLEOTIDE SEQUENCE [LARGE SCALE GENOMIC DNA]</scope>
    <source>
        <strain evidence="2 3">PA08 1199</strain>
    </source>
</reference>